<organism evidence="3 4">
    <name type="scientific">Triparma verrucosa</name>
    <dbReference type="NCBI Taxonomy" id="1606542"/>
    <lineage>
        <taxon>Eukaryota</taxon>
        <taxon>Sar</taxon>
        <taxon>Stramenopiles</taxon>
        <taxon>Ochrophyta</taxon>
        <taxon>Bolidophyceae</taxon>
        <taxon>Parmales</taxon>
        <taxon>Triparmaceae</taxon>
        <taxon>Triparma</taxon>
    </lineage>
</organism>
<gene>
    <name evidence="3" type="ORF">TrVE_jg3769</name>
</gene>
<accession>A0A9W7FMK2</accession>
<feature type="transmembrane region" description="Helical" evidence="2">
    <location>
        <begin position="125"/>
        <end position="149"/>
    </location>
</feature>
<evidence type="ECO:0000256" key="1">
    <source>
        <dbReference type="SAM" id="MobiDB-lite"/>
    </source>
</evidence>
<feature type="compositionally biased region" description="Basic residues" evidence="1">
    <location>
        <begin position="7"/>
        <end position="17"/>
    </location>
</feature>
<proteinExistence type="predicted"/>
<reference evidence="4" key="1">
    <citation type="journal article" date="2023" name="Commun. Biol.">
        <title>Genome analysis of Parmales, the sister group of diatoms, reveals the evolutionary specialization of diatoms from phago-mixotrophs to photoautotrophs.</title>
        <authorList>
            <person name="Ban H."/>
            <person name="Sato S."/>
            <person name="Yoshikawa S."/>
            <person name="Yamada K."/>
            <person name="Nakamura Y."/>
            <person name="Ichinomiya M."/>
            <person name="Sato N."/>
            <person name="Blanc-Mathieu R."/>
            <person name="Endo H."/>
            <person name="Kuwata A."/>
            <person name="Ogata H."/>
        </authorList>
    </citation>
    <scope>NUCLEOTIDE SEQUENCE [LARGE SCALE GENOMIC DNA]</scope>
    <source>
        <strain evidence="4">NIES 3699</strain>
    </source>
</reference>
<evidence type="ECO:0008006" key="5">
    <source>
        <dbReference type="Google" id="ProtNLM"/>
    </source>
</evidence>
<keyword evidence="2" id="KW-1133">Transmembrane helix</keyword>
<evidence type="ECO:0000313" key="3">
    <source>
        <dbReference type="EMBL" id="GMI14711.1"/>
    </source>
</evidence>
<keyword evidence="2" id="KW-0812">Transmembrane</keyword>
<sequence>MVSRSRSPSRSRSRSRSRSSQSKPPPPSSSLNLSPKTSPPPLPSAPLALYYYLTILLRLLLSPSISLSTLLNSSYPLSDITLTYIYQLTIPLKHWSKPHYRKGTYQQDLKDNLVNVAIPGTGVPLSYFVLCKAFYGCFILGVIPFVLFIQEIHLKLLSRPSSFTLNLLGYDLDWCSLWRINCNLTHLHALKTRDGGYEMENKWSFILKSESLGIPISPCLPYPGLCIKHKNEEGGLGIHFYRNAREGGDWIIQKVIRNSERVSEMLPPKSPLSTFRVMTISNASIKKPGEEEKEDFQELSVVFRAGREGALTDHDSILFPVSASSGLLLPGTTNKNWYSTYSPFTPLRSRDVKLSKHPDTGNVVSGRRIEEIDRIVAVCKDAHFKALPRVPIVGWDVVLCSEEDVPGGICLLEVNLSCNFFRGVFDEDKWWRFVKEVIVEMEGRD</sequence>
<keyword evidence="4" id="KW-1185">Reference proteome</keyword>
<comment type="caution">
    <text evidence="3">The sequence shown here is derived from an EMBL/GenBank/DDBJ whole genome shotgun (WGS) entry which is preliminary data.</text>
</comment>
<evidence type="ECO:0000313" key="4">
    <source>
        <dbReference type="Proteomes" id="UP001165160"/>
    </source>
</evidence>
<protein>
    <recommendedName>
        <fullName evidence="5">Alpha-L-glutamate ligase-related protein ATP-grasp domain-containing protein</fullName>
    </recommendedName>
</protein>
<feature type="region of interest" description="Disordered" evidence="1">
    <location>
        <begin position="1"/>
        <end position="39"/>
    </location>
</feature>
<dbReference type="AlphaFoldDB" id="A0A9W7FMK2"/>
<dbReference type="EMBL" id="BRXX01000504">
    <property type="protein sequence ID" value="GMI14711.1"/>
    <property type="molecule type" value="Genomic_DNA"/>
</dbReference>
<keyword evidence="2" id="KW-0472">Membrane</keyword>
<name>A0A9W7FMK2_9STRA</name>
<evidence type="ECO:0000256" key="2">
    <source>
        <dbReference type="SAM" id="Phobius"/>
    </source>
</evidence>
<dbReference type="Proteomes" id="UP001165160">
    <property type="component" value="Unassembled WGS sequence"/>
</dbReference>